<evidence type="ECO:0000256" key="8">
    <source>
        <dbReference type="PROSITE-ProRule" id="PRU00207"/>
    </source>
</evidence>
<dbReference type="PANTHER" id="PTHR10131:SF156">
    <property type="entry name" value="RING-TYPE DOMAIN-CONTAINING PROTEIN-RELATED"/>
    <property type="match status" value="1"/>
</dbReference>
<evidence type="ECO:0000313" key="11">
    <source>
        <dbReference type="Proteomes" id="UP001344447"/>
    </source>
</evidence>
<evidence type="ECO:0000256" key="5">
    <source>
        <dbReference type="ARBA" id="ARBA00022737"/>
    </source>
</evidence>
<dbReference type="GO" id="GO:0005737">
    <property type="term" value="C:cytoplasm"/>
    <property type="evidence" value="ECO:0007669"/>
    <property type="project" value="UniProtKB-SubCell"/>
</dbReference>
<evidence type="ECO:0000256" key="4">
    <source>
        <dbReference type="ARBA" id="ARBA00022723"/>
    </source>
</evidence>
<dbReference type="PROSITE" id="PS50145">
    <property type="entry name" value="ZF_TRAF"/>
    <property type="match status" value="1"/>
</dbReference>
<dbReference type="SUPFAM" id="SSF57850">
    <property type="entry name" value="RING/U-box"/>
    <property type="match status" value="1"/>
</dbReference>
<evidence type="ECO:0000256" key="2">
    <source>
        <dbReference type="ARBA" id="ARBA00004496"/>
    </source>
</evidence>
<dbReference type="PANTHER" id="PTHR10131">
    <property type="entry name" value="TNF RECEPTOR ASSOCIATED FACTOR"/>
    <property type="match status" value="1"/>
</dbReference>
<keyword evidence="6 8" id="KW-0863">Zinc-finger</keyword>
<evidence type="ECO:0000259" key="9">
    <source>
        <dbReference type="PROSITE" id="PS50145"/>
    </source>
</evidence>
<reference evidence="10 11" key="1">
    <citation type="submission" date="2023-11" db="EMBL/GenBank/DDBJ databases">
        <title>Dfirmibasis_genome.</title>
        <authorList>
            <person name="Edelbroek B."/>
            <person name="Kjellin J."/>
            <person name="Jerlstrom-Hultqvist J."/>
            <person name="Soderbom F."/>
        </authorList>
    </citation>
    <scope>NUCLEOTIDE SEQUENCE [LARGE SCALE GENOMIC DNA]</scope>
    <source>
        <strain evidence="10 11">TNS-C-14</strain>
    </source>
</reference>
<comment type="subcellular location">
    <subcellularLocation>
        <location evidence="2">Cytoplasm</location>
    </subcellularLocation>
</comment>
<gene>
    <name evidence="10" type="ORF">RB653_007776</name>
</gene>
<keyword evidence="4 8" id="KW-0479">Metal-binding</keyword>
<keyword evidence="11" id="KW-1185">Reference proteome</keyword>
<dbReference type="SUPFAM" id="SSF49599">
    <property type="entry name" value="TRAF domain-like"/>
    <property type="match status" value="3"/>
</dbReference>
<evidence type="ECO:0000313" key="10">
    <source>
        <dbReference type="EMBL" id="KAK5576632.1"/>
    </source>
</evidence>
<evidence type="ECO:0000256" key="1">
    <source>
        <dbReference type="ARBA" id="ARBA00003051"/>
    </source>
</evidence>
<dbReference type="Proteomes" id="UP001344447">
    <property type="component" value="Unassembled WGS sequence"/>
</dbReference>
<protein>
    <recommendedName>
        <fullName evidence="9">TRAF-type domain-containing protein</fullName>
    </recommendedName>
</protein>
<dbReference type="GO" id="GO:0008270">
    <property type="term" value="F:zinc ion binding"/>
    <property type="evidence" value="ECO:0007669"/>
    <property type="project" value="UniProtKB-KW"/>
</dbReference>
<proteinExistence type="predicted"/>
<comment type="caution">
    <text evidence="10">The sequence shown here is derived from an EMBL/GenBank/DDBJ whole genome shotgun (WGS) entry which is preliminary data.</text>
</comment>
<feature type="zinc finger region" description="TRAF-type" evidence="8">
    <location>
        <begin position="155"/>
        <end position="196"/>
    </location>
</feature>
<sequence>MEMADILFDDLVVGEINEDFICVICSHLQIDIYQCVEGHFACKNCFLKVIELKKSCMTCRCEIKSIESLSKNRYLEKEVRKLNIHCPNSFLDLKNCIKDENGCKDIITIDGLETHLKNCKFTLKECPNNKNCKDDGKDQPQQLCQKIRTGEFEKHLIDCPNSLIQCSYCSKEVFRSKEKNHIEDQCLKVLKQCEFCFTLIERGDFENHQNSICQSKLIRCPFSEGGCLELVKRSDIKNHLDNSSSEHILYSLTMINGLSLKLEKSNSELEESKSYAKLLKKDIRELKKLKRYSGKWVIEKWSEKLKQFGKGQSMPYQKFNISPSPSSPTFFTLRLFPNGEYNGESISIHLVKLYKNKSRISFSFEIENFINPSSNEEIDSRFLFGNLNDFYSTSFYKEYNQESGFVSEDDELVINFNVDILKYYDDTFITK</sequence>
<accession>A0AAN7TMD3</accession>
<keyword evidence="5" id="KW-0677">Repeat</keyword>
<feature type="domain" description="TRAF-type" evidence="9">
    <location>
        <begin position="155"/>
        <end position="196"/>
    </location>
</feature>
<evidence type="ECO:0000256" key="7">
    <source>
        <dbReference type="ARBA" id="ARBA00022833"/>
    </source>
</evidence>
<keyword evidence="7 8" id="KW-0862">Zinc</keyword>
<dbReference type="EMBL" id="JAVFKY010000005">
    <property type="protein sequence ID" value="KAK5576632.1"/>
    <property type="molecule type" value="Genomic_DNA"/>
</dbReference>
<name>A0AAN7TMD3_9MYCE</name>
<dbReference type="Gene3D" id="3.30.40.10">
    <property type="entry name" value="Zinc/RING finger domain, C3HC4 (zinc finger)"/>
    <property type="match status" value="4"/>
</dbReference>
<keyword evidence="3" id="KW-0963">Cytoplasm</keyword>
<dbReference type="Pfam" id="PF02176">
    <property type="entry name" value="zf-TRAF"/>
    <property type="match status" value="1"/>
</dbReference>
<dbReference type="AlphaFoldDB" id="A0AAN7TMD3"/>
<comment type="function">
    <text evidence="1">Probable adapter protein and signal transducer that links members of the tumor necrosis factor receptor family to different signaling pathways by association with the receptor cytoplasmic domain and kinases.</text>
</comment>
<dbReference type="InterPro" id="IPR013083">
    <property type="entry name" value="Znf_RING/FYVE/PHD"/>
</dbReference>
<dbReference type="InterPro" id="IPR001293">
    <property type="entry name" value="Znf_TRAF"/>
</dbReference>
<evidence type="ECO:0000256" key="3">
    <source>
        <dbReference type="ARBA" id="ARBA00022490"/>
    </source>
</evidence>
<evidence type="ECO:0000256" key="6">
    <source>
        <dbReference type="ARBA" id="ARBA00022771"/>
    </source>
</evidence>
<organism evidence="10 11">
    <name type="scientific">Dictyostelium firmibasis</name>
    <dbReference type="NCBI Taxonomy" id="79012"/>
    <lineage>
        <taxon>Eukaryota</taxon>
        <taxon>Amoebozoa</taxon>
        <taxon>Evosea</taxon>
        <taxon>Eumycetozoa</taxon>
        <taxon>Dictyostelia</taxon>
        <taxon>Dictyosteliales</taxon>
        <taxon>Dictyosteliaceae</taxon>
        <taxon>Dictyostelium</taxon>
    </lineage>
</organism>